<name>A0A1D1UVZ0_RAMVA</name>
<evidence type="ECO:0000313" key="1">
    <source>
        <dbReference type="EMBL" id="GAU91902.1"/>
    </source>
</evidence>
<reference evidence="1 2" key="1">
    <citation type="journal article" date="2016" name="Nat. Commun.">
        <title>Extremotolerant tardigrade genome and improved radiotolerance of human cultured cells by tardigrade-unique protein.</title>
        <authorList>
            <person name="Hashimoto T."/>
            <person name="Horikawa D.D."/>
            <person name="Saito Y."/>
            <person name="Kuwahara H."/>
            <person name="Kozuka-Hata H."/>
            <person name="Shin-I T."/>
            <person name="Minakuchi Y."/>
            <person name="Ohishi K."/>
            <person name="Motoyama A."/>
            <person name="Aizu T."/>
            <person name="Enomoto A."/>
            <person name="Kondo K."/>
            <person name="Tanaka S."/>
            <person name="Hara Y."/>
            <person name="Koshikawa S."/>
            <person name="Sagara H."/>
            <person name="Miura T."/>
            <person name="Yokobori S."/>
            <person name="Miyagawa K."/>
            <person name="Suzuki Y."/>
            <person name="Kubo T."/>
            <person name="Oyama M."/>
            <person name="Kohara Y."/>
            <person name="Fujiyama A."/>
            <person name="Arakawa K."/>
            <person name="Katayama T."/>
            <person name="Toyoda A."/>
            <person name="Kunieda T."/>
        </authorList>
    </citation>
    <scope>NUCLEOTIDE SEQUENCE [LARGE SCALE GENOMIC DNA]</scope>
    <source>
        <strain evidence="1 2">YOKOZUNA-1</strain>
    </source>
</reference>
<accession>A0A1D1UVZ0</accession>
<proteinExistence type="predicted"/>
<dbReference type="EMBL" id="BDGG01000002">
    <property type="protein sequence ID" value="GAU91902.1"/>
    <property type="molecule type" value="Genomic_DNA"/>
</dbReference>
<dbReference type="Proteomes" id="UP000186922">
    <property type="component" value="Unassembled WGS sequence"/>
</dbReference>
<gene>
    <name evidence="1" type="primary">RvY_04070-1</name>
    <name evidence="1" type="synonym">RvY_04070.1</name>
    <name evidence="1" type="ORF">RvY_04070</name>
</gene>
<evidence type="ECO:0000313" key="2">
    <source>
        <dbReference type="Proteomes" id="UP000186922"/>
    </source>
</evidence>
<sequence>MDLEAWMDNAKPSAITVQPAKKDKLSRKGPKGANIHVAASSLVFDAVRDIPYKNDRLQMRS</sequence>
<comment type="caution">
    <text evidence="1">The sequence shown here is derived from an EMBL/GenBank/DDBJ whole genome shotgun (WGS) entry which is preliminary data.</text>
</comment>
<protein>
    <submittedName>
        <fullName evidence="1">Uncharacterized protein</fullName>
    </submittedName>
</protein>
<organism evidence="1 2">
    <name type="scientific">Ramazzottius varieornatus</name>
    <name type="common">Water bear</name>
    <name type="synonym">Tardigrade</name>
    <dbReference type="NCBI Taxonomy" id="947166"/>
    <lineage>
        <taxon>Eukaryota</taxon>
        <taxon>Metazoa</taxon>
        <taxon>Ecdysozoa</taxon>
        <taxon>Tardigrada</taxon>
        <taxon>Eutardigrada</taxon>
        <taxon>Parachela</taxon>
        <taxon>Hypsibioidea</taxon>
        <taxon>Ramazzottiidae</taxon>
        <taxon>Ramazzottius</taxon>
    </lineage>
</organism>
<keyword evidence="2" id="KW-1185">Reference proteome</keyword>
<dbReference type="AlphaFoldDB" id="A0A1D1UVZ0"/>